<organism evidence="2 3">
    <name type="scientific">Portunus trituberculatus</name>
    <name type="common">Swimming crab</name>
    <name type="synonym">Neptunus trituberculatus</name>
    <dbReference type="NCBI Taxonomy" id="210409"/>
    <lineage>
        <taxon>Eukaryota</taxon>
        <taxon>Metazoa</taxon>
        <taxon>Ecdysozoa</taxon>
        <taxon>Arthropoda</taxon>
        <taxon>Crustacea</taxon>
        <taxon>Multicrustacea</taxon>
        <taxon>Malacostraca</taxon>
        <taxon>Eumalacostraca</taxon>
        <taxon>Eucarida</taxon>
        <taxon>Decapoda</taxon>
        <taxon>Pleocyemata</taxon>
        <taxon>Brachyura</taxon>
        <taxon>Eubrachyura</taxon>
        <taxon>Portunoidea</taxon>
        <taxon>Portunidae</taxon>
        <taxon>Portuninae</taxon>
        <taxon>Portunus</taxon>
    </lineage>
</organism>
<dbReference type="EMBL" id="VSRR010023798">
    <property type="protein sequence ID" value="MPC65766.1"/>
    <property type="molecule type" value="Genomic_DNA"/>
</dbReference>
<dbReference type="Proteomes" id="UP000324222">
    <property type="component" value="Unassembled WGS sequence"/>
</dbReference>
<evidence type="ECO:0000313" key="2">
    <source>
        <dbReference type="EMBL" id="MPC65766.1"/>
    </source>
</evidence>
<name>A0A5B7H737_PORTR</name>
<evidence type="ECO:0000256" key="1">
    <source>
        <dbReference type="SAM" id="MobiDB-lite"/>
    </source>
</evidence>
<feature type="region of interest" description="Disordered" evidence="1">
    <location>
        <begin position="1"/>
        <end position="22"/>
    </location>
</feature>
<reference evidence="2 3" key="1">
    <citation type="submission" date="2019-05" db="EMBL/GenBank/DDBJ databases">
        <title>Another draft genome of Portunus trituberculatus and its Hox gene families provides insights of decapod evolution.</title>
        <authorList>
            <person name="Jeong J.-H."/>
            <person name="Song I."/>
            <person name="Kim S."/>
            <person name="Choi T."/>
            <person name="Kim D."/>
            <person name="Ryu S."/>
            <person name="Kim W."/>
        </authorList>
    </citation>
    <scope>NUCLEOTIDE SEQUENCE [LARGE SCALE GENOMIC DNA]</scope>
    <source>
        <tissue evidence="2">Muscle</tissue>
    </source>
</reference>
<keyword evidence="3" id="KW-1185">Reference proteome</keyword>
<feature type="compositionally biased region" description="Basic and acidic residues" evidence="1">
    <location>
        <begin position="1"/>
        <end position="10"/>
    </location>
</feature>
<dbReference type="AlphaFoldDB" id="A0A5B7H737"/>
<accession>A0A5B7H737</accession>
<comment type="caution">
    <text evidence="2">The sequence shown here is derived from an EMBL/GenBank/DDBJ whole genome shotgun (WGS) entry which is preliminary data.</text>
</comment>
<gene>
    <name evidence="2" type="ORF">E2C01_059902</name>
</gene>
<evidence type="ECO:0000313" key="3">
    <source>
        <dbReference type="Proteomes" id="UP000324222"/>
    </source>
</evidence>
<sequence length="71" mass="8105">MLKLHTETTPRRHLLSGMARREPRWSERRREIRSLPAGQGILLSNKCLRTSPILLPLLPLLLLLTGRVGDV</sequence>
<proteinExistence type="predicted"/>
<protein>
    <submittedName>
        <fullName evidence="2">Uncharacterized protein</fullName>
    </submittedName>
</protein>